<dbReference type="AlphaFoldDB" id="A0A8J2P891"/>
<accession>A0A8J2P891</accession>
<protein>
    <submittedName>
        <fullName evidence="1">Uncharacterized protein</fullName>
    </submittedName>
</protein>
<name>A0A8J2P891_9HEXA</name>
<keyword evidence="2" id="KW-1185">Reference proteome</keyword>
<evidence type="ECO:0000313" key="2">
    <source>
        <dbReference type="Proteomes" id="UP000708208"/>
    </source>
</evidence>
<gene>
    <name evidence="1" type="ORF">AFUS01_LOCUS29002</name>
</gene>
<proteinExistence type="predicted"/>
<dbReference type="Proteomes" id="UP000708208">
    <property type="component" value="Unassembled WGS sequence"/>
</dbReference>
<organism evidence="1 2">
    <name type="scientific">Allacma fusca</name>
    <dbReference type="NCBI Taxonomy" id="39272"/>
    <lineage>
        <taxon>Eukaryota</taxon>
        <taxon>Metazoa</taxon>
        <taxon>Ecdysozoa</taxon>
        <taxon>Arthropoda</taxon>
        <taxon>Hexapoda</taxon>
        <taxon>Collembola</taxon>
        <taxon>Symphypleona</taxon>
        <taxon>Sminthuridae</taxon>
        <taxon>Allacma</taxon>
    </lineage>
</organism>
<evidence type="ECO:0000313" key="1">
    <source>
        <dbReference type="EMBL" id="CAG7818501.1"/>
    </source>
</evidence>
<sequence>MSQGFNVKVDVADPNKWVEAADTGSKNATRELGDKEITFINSSRGPVVLEHVGDMNFNKKNVPIPPKGRFIWSFKAYNSWFNTSSLWCNLKGSRDRRVGFSIFNEGAPKQDNKFEIFDNEIHMNGHLYRTY</sequence>
<dbReference type="EMBL" id="CAJVCH010422248">
    <property type="protein sequence ID" value="CAG7818501.1"/>
    <property type="molecule type" value="Genomic_DNA"/>
</dbReference>
<reference evidence="1" key="1">
    <citation type="submission" date="2021-06" db="EMBL/GenBank/DDBJ databases">
        <authorList>
            <person name="Hodson N. C."/>
            <person name="Mongue J. A."/>
            <person name="Jaron S. K."/>
        </authorList>
    </citation>
    <scope>NUCLEOTIDE SEQUENCE</scope>
</reference>
<comment type="caution">
    <text evidence="1">The sequence shown here is derived from an EMBL/GenBank/DDBJ whole genome shotgun (WGS) entry which is preliminary data.</text>
</comment>